<evidence type="ECO:0000256" key="5">
    <source>
        <dbReference type="ARBA" id="ARBA00022692"/>
    </source>
</evidence>
<evidence type="ECO:0000256" key="6">
    <source>
        <dbReference type="ARBA" id="ARBA00022989"/>
    </source>
</evidence>
<evidence type="ECO:0000256" key="4">
    <source>
        <dbReference type="ARBA" id="ARBA00022679"/>
    </source>
</evidence>
<evidence type="ECO:0000256" key="7">
    <source>
        <dbReference type="SAM" id="MobiDB-lite"/>
    </source>
</evidence>
<keyword evidence="9" id="KW-1185">Reference proteome</keyword>
<dbReference type="InterPro" id="IPR050271">
    <property type="entry name" value="UDP-glycosyltransferase"/>
</dbReference>
<dbReference type="InterPro" id="IPR002213">
    <property type="entry name" value="UDP_glucos_trans"/>
</dbReference>
<dbReference type="GO" id="GO:0008194">
    <property type="term" value="F:UDP-glycosyltransferase activity"/>
    <property type="evidence" value="ECO:0007669"/>
    <property type="project" value="InterPro"/>
</dbReference>
<name>A0A665TZQ0_ECHNA</name>
<keyword evidence="4" id="KW-0808">Transferase</keyword>
<dbReference type="Ensembl" id="ENSENLT00000013180.1">
    <property type="protein sequence ID" value="ENSENLP00000012663.1"/>
    <property type="gene ID" value="ENSENLG00000005267.1"/>
</dbReference>
<sequence length="298" mass="33663">SKETRTEEAEVSPARNTASSSSSSFLGNLLVVPMDGSHWIGIKAIAEEMGRRGHRVTVLIPEISIRLGPGKYYDTVVYPVPYDQAYLDSVMSSHTDILKKETESITERIKTRFSQFQKISNFIHITAEGLLFNDTLIAREFWYTGIISIPTVNVLRGMLFSMDMTATGCPSPPSYVPRFFTGYTDQMNFKERIVNTLVTLLEPLLARLLSWRFDQMAYQFLGEEVGVAEVLRDSAIWLLRSDFTLDFPRPLMPNIVLVGGINCDVRNPLPEVRLCFILGKLIAFISLLPHFLGKSRET</sequence>
<comment type="subcellular location">
    <subcellularLocation>
        <location evidence="1">Membrane</location>
        <topology evidence="1">Single-pass membrane protein</topology>
    </subcellularLocation>
</comment>
<dbReference type="AlphaFoldDB" id="A0A665TZQ0"/>
<gene>
    <name evidence="8" type="primary">LOC115057303</name>
</gene>
<protein>
    <submittedName>
        <fullName evidence="8">UDP-glucuronosyltransferase 1-1-like</fullName>
    </submittedName>
</protein>
<dbReference type="Proteomes" id="UP000472264">
    <property type="component" value="Chromosome 17"/>
</dbReference>
<evidence type="ECO:0000256" key="2">
    <source>
        <dbReference type="ARBA" id="ARBA00009995"/>
    </source>
</evidence>
<evidence type="ECO:0000313" key="9">
    <source>
        <dbReference type="Proteomes" id="UP000472264"/>
    </source>
</evidence>
<reference evidence="8" key="3">
    <citation type="submission" date="2025-09" db="UniProtKB">
        <authorList>
            <consortium name="Ensembl"/>
        </authorList>
    </citation>
    <scope>IDENTIFICATION</scope>
</reference>
<dbReference type="GO" id="GO:0016020">
    <property type="term" value="C:membrane"/>
    <property type="evidence" value="ECO:0007669"/>
    <property type="project" value="UniProtKB-SubCell"/>
</dbReference>
<comment type="similarity">
    <text evidence="2">Belongs to the UDP-glycosyltransferase family.</text>
</comment>
<dbReference type="PANTHER" id="PTHR48043:SF161">
    <property type="entry name" value="UDP GLUCURONOSYLTRANSFERASE FAMILY 1 MEMBER A1"/>
    <property type="match status" value="1"/>
</dbReference>
<keyword evidence="3" id="KW-0328">Glycosyltransferase</keyword>
<evidence type="ECO:0000256" key="1">
    <source>
        <dbReference type="ARBA" id="ARBA00004167"/>
    </source>
</evidence>
<dbReference type="SUPFAM" id="SSF53756">
    <property type="entry name" value="UDP-Glycosyltransferase/glycogen phosphorylase"/>
    <property type="match status" value="1"/>
</dbReference>
<keyword evidence="6" id="KW-1133">Transmembrane helix</keyword>
<proteinExistence type="inferred from homology"/>
<organism evidence="8 9">
    <name type="scientific">Echeneis naucrates</name>
    <name type="common">Live sharksucker</name>
    <dbReference type="NCBI Taxonomy" id="173247"/>
    <lineage>
        <taxon>Eukaryota</taxon>
        <taxon>Metazoa</taxon>
        <taxon>Chordata</taxon>
        <taxon>Craniata</taxon>
        <taxon>Vertebrata</taxon>
        <taxon>Euteleostomi</taxon>
        <taxon>Actinopterygii</taxon>
        <taxon>Neopterygii</taxon>
        <taxon>Teleostei</taxon>
        <taxon>Neoteleostei</taxon>
        <taxon>Acanthomorphata</taxon>
        <taxon>Carangaria</taxon>
        <taxon>Carangiformes</taxon>
        <taxon>Echeneidae</taxon>
        <taxon>Echeneis</taxon>
    </lineage>
</organism>
<evidence type="ECO:0000313" key="8">
    <source>
        <dbReference type="Ensembl" id="ENSENLP00000012663.1"/>
    </source>
</evidence>
<accession>A0A665TZQ0</accession>
<evidence type="ECO:0000256" key="3">
    <source>
        <dbReference type="ARBA" id="ARBA00022676"/>
    </source>
</evidence>
<keyword evidence="5" id="KW-0812">Transmembrane</keyword>
<reference evidence="8" key="1">
    <citation type="submission" date="2021-04" db="EMBL/GenBank/DDBJ databases">
        <authorList>
            <consortium name="Wellcome Sanger Institute Data Sharing"/>
        </authorList>
    </citation>
    <scope>NUCLEOTIDE SEQUENCE [LARGE SCALE GENOMIC DNA]</scope>
</reference>
<dbReference type="PANTHER" id="PTHR48043">
    <property type="entry name" value="EG:EG0003.4 PROTEIN-RELATED"/>
    <property type="match status" value="1"/>
</dbReference>
<feature type="region of interest" description="Disordered" evidence="7">
    <location>
        <begin position="1"/>
        <end position="22"/>
    </location>
</feature>
<dbReference type="Pfam" id="PF00201">
    <property type="entry name" value="UDPGT"/>
    <property type="match status" value="2"/>
</dbReference>
<keyword evidence="6" id="KW-0472">Membrane</keyword>
<reference evidence="8" key="2">
    <citation type="submission" date="2025-08" db="UniProtKB">
        <authorList>
            <consortium name="Ensembl"/>
        </authorList>
    </citation>
    <scope>IDENTIFICATION</scope>
</reference>